<accession>A0A810L4J9</accession>
<evidence type="ECO:0000313" key="4">
    <source>
        <dbReference type="Proteomes" id="UP000680750"/>
    </source>
</evidence>
<dbReference type="Pfam" id="PF03781">
    <property type="entry name" value="FGE-sulfatase"/>
    <property type="match status" value="1"/>
</dbReference>
<dbReference type="InterPro" id="IPR051043">
    <property type="entry name" value="Sulfatase_Mod_Factor_Kinase"/>
</dbReference>
<dbReference type="SUPFAM" id="SSF56436">
    <property type="entry name" value="C-type lectin-like"/>
    <property type="match status" value="1"/>
</dbReference>
<protein>
    <recommendedName>
        <fullName evidence="2">Sulfatase-modifying factor enzyme-like domain-containing protein</fullName>
    </recommendedName>
</protein>
<dbReference type="InterPro" id="IPR016187">
    <property type="entry name" value="CTDL_fold"/>
</dbReference>
<dbReference type="InterPro" id="IPR005532">
    <property type="entry name" value="SUMF_dom"/>
</dbReference>
<dbReference type="PANTHER" id="PTHR23150">
    <property type="entry name" value="SULFATASE MODIFYING FACTOR 1, 2"/>
    <property type="match status" value="1"/>
</dbReference>
<dbReference type="AlphaFoldDB" id="A0A810L4J9"/>
<gene>
    <name evidence="3" type="ORF">Asera_31560</name>
</gene>
<dbReference type="InterPro" id="IPR042095">
    <property type="entry name" value="SUMF_sf"/>
</dbReference>
<dbReference type="EMBL" id="AP023354">
    <property type="protein sequence ID" value="BCJ29048.1"/>
    <property type="molecule type" value="Genomic_DNA"/>
</dbReference>
<evidence type="ECO:0000256" key="1">
    <source>
        <dbReference type="SAM" id="MobiDB-lite"/>
    </source>
</evidence>
<dbReference type="KEGG" id="aser:Asera_31560"/>
<feature type="domain" description="Sulfatase-modifying factor enzyme-like" evidence="2">
    <location>
        <begin position="40"/>
        <end position="317"/>
    </location>
</feature>
<keyword evidence="4" id="KW-1185">Reference proteome</keyword>
<dbReference type="Gene3D" id="3.90.1580.10">
    <property type="entry name" value="paralog of FGE (formylglycine-generating enzyme)"/>
    <property type="match status" value="1"/>
</dbReference>
<evidence type="ECO:0000259" key="2">
    <source>
        <dbReference type="Pfam" id="PF03781"/>
    </source>
</evidence>
<name>A0A810L4J9_9ACTN</name>
<dbReference type="GO" id="GO:0120147">
    <property type="term" value="F:formylglycine-generating oxidase activity"/>
    <property type="evidence" value="ECO:0007669"/>
    <property type="project" value="TreeGrafter"/>
</dbReference>
<reference evidence="3" key="1">
    <citation type="submission" date="2020-08" db="EMBL/GenBank/DDBJ databases">
        <title>Whole genome shotgun sequence of Actinocatenispora sera NBRC 101916.</title>
        <authorList>
            <person name="Komaki H."/>
            <person name="Tamura T."/>
        </authorList>
    </citation>
    <scope>NUCLEOTIDE SEQUENCE</scope>
    <source>
        <strain evidence="3">NBRC 101916</strain>
    </source>
</reference>
<sequence>MAAMSTDETPHCCAPTRPDAPPEQAPRPVAAASGRPRFGGLVALPGGTFRMGTDDPDGFPADGEGPVREVTVAPFRISATTVTNAQFAAFVRETGFRTDAERYGWSFVFHLLVPPALRRSGTPVAGPAPWWLGIAGASWQAPEGPGSDVSRRSNHPVVHVSYDDAVAYCGWAGVRLPTEAEWEYAARGGLEAARFPWGEELTPRGQHRCNVWQGTFPTRNTEEDGYLGTAPVKSFRPNAFGLYNVSGNVWEWCADWFTVDRAQLPDHDPIGPAEGTTRVIKGGSYLCHDSYCNRYRVGARSNNTPDSSTGNMGFRVAADPA</sequence>
<feature type="region of interest" description="Disordered" evidence="1">
    <location>
        <begin position="1"/>
        <end position="37"/>
    </location>
</feature>
<organism evidence="3 4">
    <name type="scientific">Actinocatenispora sera</name>
    <dbReference type="NCBI Taxonomy" id="390989"/>
    <lineage>
        <taxon>Bacteria</taxon>
        <taxon>Bacillati</taxon>
        <taxon>Actinomycetota</taxon>
        <taxon>Actinomycetes</taxon>
        <taxon>Micromonosporales</taxon>
        <taxon>Micromonosporaceae</taxon>
        <taxon>Actinocatenispora</taxon>
    </lineage>
</organism>
<proteinExistence type="predicted"/>
<evidence type="ECO:0000313" key="3">
    <source>
        <dbReference type="EMBL" id="BCJ29048.1"/>
    </source>
</evidence>
<dbReference type="Proteomes" id="UP000680750">
    <property type="component" value="Chromosome"/>
</dbReference>
<dbReference type="PANTHER" id="PTHR23150:SF19">
    <property type="entry name" value="FORMYLGLYCINE-GENERATING ENZYME"/>
    <property type="match status" value="1"/>
</dbReference>